<gene>
    <name evidence="5" type="ORF">OFUS_LOCUS12419</name>
</gene>
<comment type="similarity">
    <text evidence="1">Belongs to the NmrA-type oxidoreductase family.</text>
</comment>
<evidence type="ECO:0000256" key="2">
    <source>
        <dbReference type="ARBA" id="ARBA00022857"/>
    </source>
</evidence>
<proteinExistence type="inferred from homology"/>
<reference evidence="5" key="1">
    <citation type="submission" date="2022-03" db="EMBL/GenBank/DDBJ databases">
        <authorList>
            <person name="Martin C."/>
        </authorList>
    </citation>
    <scope>NUCLEOTIDE SEQUENCE</scope>
</reference>
<feature type="domain" description="NmrA-like" evidence="4">
    <location>
        <begin position="3"/>
        <end position="251"/>
    </location>
</feature>
<dbReference type="EMBL" id="CAIIXF020000006">
    <property type="protein sequence ID" value="CAH1786538.1"/>
    <property type="molecule type" value="Genomic_DNA"/>
</dbReference>
<evidence type="ECO:0000259" key="4">
    <source>
        <dbReference type="Pfam" id="PF05368"/>
    </source>
</evidence>
<dbReference type="OrthoDB" id="300709at2759"/>
<evidence type="ECO:0000256" key="3">
    <source>
        <dbReference type="ARBA" id="ARBA00040296"/>
    </source>
</evidence>
<evidence type="ECO:0000313" key="6">
    <source>
        <dbReference type="Proteomes" id="UP000749559"/>
    </source>
</evidence>
<organism evidence="5 6">
    <name type="scientific">Owenia fusiformis</name>
    <name type="common">Polychaete worm</name>
    <dbReference type="NCBI Taxonomy" id="6347"/>
    <lineage>
        <taxon>Eukaryota</taxon>
        <taxon>Metazoa</taxon>
        <taxon>Spiralia</taxon>
        <taxon>Lophotrochozoa</taxon>
        <taxon>Annelida</taxon>
        <taxon>Polychaeta</taxon>
        <taxon>Sedentaria</taxon>
        <taxon>Canalipalpata</taxon>
        <taxon>Sabellida</taxon>
        <taxon>Oweniida</taxon>
        <taxon>Oweniidae</taxon>
        <taxon>Owenia</taxon>
    </lineage>
</organism>
<keyword evidence="2" id="KW-0521">NADP</keyword>
<dbReference type="Gene3D" id="3.40.50.720">
    <property type="entry name" value="NAD(P)-binding Rossmann-like Domain"/>
    <property type="match status" value="1"/>
</dbReference>
<dbReference type="SUPFAM" id="SSF51735">
    <property type="entry name" value="NAD(P)-binding Rossmann-fold domains"/>
    <property type="match status" value="1"/>
</dbReference>
<dbReference type="InterPro" id="IPR051164">
    <property type="entry name" value="NmrA-like_oxidored"/>
</dbReference>
<dbReference type="InterPro" id="IPR036291">
    <property type="entry name" value="NAD(P)-bd_dom_sf"/>
</dbReference>
<protein>
    <recommendedName>
        <fullName evidence="3">NmrA-like family domain-containing protein 1</fullName>
    </recommendedName>
</protein>
<dbReference type="PANTHER" id="PTHR42748:SF7">
    <property type="entry name" value="NMRA LIKE REDOX SENSOR 1-RELATED"/>
    <property type="match status" value="1"/>
</dbReference>
<comment type="caution">
    <text evidence="5">The sequence shown here is derived from an EMBL/GenBank/DDBJ whole genome shotgun (WGS) entry which is preliminary data.</text>
</comment>
<dbReference type="CDD" id="cd05251">
    <property type="entry name" value="NmrA_like_SDR_a"/>
    <property type="match status" value="1"/>
</dbReference>
<sequence>MIVSVFGATGVQGGSVLQALSQDPSFTEVRALTRNSQQADTQLRKTKGINFDRVSVIQIDFNDISSVKNAIKGSNCCFVVTNSDLRDPSTMKNELVQGTLIADACRDTRIEHVVFSTLMPVQRIIGVHARHCDSKAQVEDYMKQIGLPLSCIMLPFYFEDFLDIFKPRKLGTGVYGFDIPMSRVPIGLMSCRDIGECVKEIFMCKNKYLNHTINLCANVLTVREIADIFNKHLVPNSFKDTQLTLDNYRQLGWPGCIDYGNMFDFLIRVDTTHNVPLTEKLHPGLKKFEQWVMDNRTYLLHILE</sequence>
<name>A0A8J1XW07_OWEFU</name>
<dbReference type="Pfam" id="PF05368">
    <property type="entry name" value="NmrA"/>
    <property type="match status" value="1"/>
</dbReference>
<keyword evidence="6" id="KW-1185">Reference proteome</keyword>
<dbReference type="AlphaFoldDB" id="A0A8J1XW07"/>
<evidence type="ECO:0000313" key="5">
    <source>
        <dbReference type="EMBL" id="CAH1786538.1"/>
    </source>
</evidence>
<dbReference type="InterPro" id="IPR008030">
    <property type="entry name" value="NmrA-like"/>
</dbReference>
<evidence type="ECO:0000256" key="1">
    <source>
        <dbReference type="ARBA" id="ARBA00006328"/>
    </source>
</evidence>
<dbReference type="Gene3D" id="3.90.25.10">
    <property type="entry name" value="UDP-galactose 4-epimerase, domain 1"/>
    <property type="match status" value="1"/>
</dbReference>
<dbReference type="GO" id="GO:0005634">
    <property type="term" value="C:nucleus"/>
    <property type="evidence" value="ECO:0007669"/>
    <property type="project" value="TreeGrafter"/>
</dbReference>
<dbReference type="PANTHER" id="PTHR42748">
    <property type="entry name" value="NITROGEN METABOLITE REPRESSION PROTEIN NMRA FAMILY MEMBER"/>
    <property type="match status" value="1"/>
</dbReference>
<accession>A0A8J1XW07</accession>
<dbReference type="Proteomes" id="UP000749559">
    <property type="component" value="Unassembled WGS sequence"/>
</dbReference>